<dbReference type="RefSeq" id="WP_012900889.1">
    <property type="nucleotide sequence ID" value="NC_013665.1"/>
</dbReference>
<dbReference type="EMBL" id="AP011532">
    <property type="protein sequence ID" value="BAI62215.1"/>
    <property type="molecule type" value="Genomic_DNA"/>
</dbReference>
<name>D1Z0J3_METPS</name>
<proteinExistence type="predicted"/>
<reference evidence="1 2" key="1">
    <citation type="journal article" date="2007" name="Appl. Environ. Microbiol.">
        <title>Isolation of key methanogens for global methane emission from rice paddy fields: a novel isolate affiliated with the clone cluster rice cluster I.</title>
        <authorList>
            <person name="Sakai S."/>
            <person name="Imachi H."/>
            <person name="Sekiguchi Y."/>
            <person name="Ohashi A."/>
            <person name="Harada H."/>
            <person name="Kamagata Y."/>
        </authorList>
    </citation>
    <scope>NUCLEOTIDE SEQUENCE [LARGE SCALE GENOMIC DNA]</scope>
    <source>
        <strain evidence="2">DSM 17711 / JCM 13418 / NBRC 101707 / SANAE</strain>
    </source>
</reference>
<organism evidence="1 2">
    <name type="scientific">Methanocella paludicola (strain DSM 17711 / JCM 13418 / NBRC 101707 / SANAE)</name>
    <dbReference type="NCBI Taxonomy" id="304371"/>
    <lineage>
        <taxon>Archaea</taxon>
        <taxon>Methanobacteriati</taxon>
        <taxon>Methanobacteriota</taxon>
        <taxon>Stenosarchaea group</taxon>
        <taxon>Methanomicrobia</taxon>
        <taxon>Methanocellales</taxon>
        <taxon>Methanocellaceae</taxon>
        <taxon>Methanocella</taxon>
    </lineage>
</organism>
<dbReference type="InParanoid" id="D1Z0J3"/>
<protein>
    <submittedName>
        <fullName evidence="1">Uncharacterized protein</fullName>
    </submittedName>
</protein>
<sequence length="99" mass="11800">MMRIDMCHLIESDIKGLTDLDEIAEVRYPTGCVDLTKQELLCKLSEIEFRVHTTWTEEFLEEFENEYRYMKPAELAKILVEKLTEIYDWDESAYEKLLG</sequence>
<dbReference type="GeneID" id="8681991"/>
<gene>
    <name evidence="1" type="ordered locus">MCP_2143</name>
</gene>
<dbReference type="Proteomes" id="UP000001882">
    <property type="component" value="Chromosome"/>
</dbReference>
<reference evidence="1 2" key="2">
    <citation type="journal article" date="2008" name="Int. J. Syst. Evol. Microbiol.">
        <title>Methanocella paludicola gen. nov., sp. nov., a methane-producing archaeon, the first isolate of the lineage 'Rice Cluster I', and proposal of the new archaeal order Methanocellales ord. nov.</title>
        <authorList>
            <person name="Sakai S."/>
            <person name="Imachi H."/>
            <person name="Hanada S."/>
            <person name="Ohashi A."/>
            <person name="Harada H."/>
            <person name="Kamagata Y."/>
        </authorList>
    </citation>
    <scope>NUCLEOTIDE SEQUENCE [LARGE SCALE GENOMIC DNA]</scope>
    <source>
        <strain evidence="2">DSM 17711 / JCM 13418 / NBRC 101707 / SANAE</strain>
    </source>
</reference>
<accession>D1Z0J3</accession>
<dbReference type="AlphaFoldDB" id="D1Z0J3"/>
<keyword evidence="2" id="KW-1185">Reference proteome</keyword>
<dbReference type="STRING" id="304371.MCP_2143"/>
<evidence type="ECO:0000313" key="1">
    <source>
        <dbReference type="EMBL" id="BAI62215.1"/>
    </source>
</evidence>
<dbReference type="eggNOG" id="arCOG11644">
    <property type="taxonomic scope" value="Archaea"/>
</dbReference>
<reference evidence="2" key="3">
    <citation type="journal article" date="2011" name="PLoS ONE">
        <title>Genome sequence of a mesophilic hydrogenotrophic methanogen Methanocella paludicola, the first cultivated representative of the order Methanocellales.</title>
        <authorList>
            <person name="Sakai S."/>
            <person name="Takaki Y."/>
            <person name="Shimamura S."/>
            <person name="Sekine M."/>
            <person name="Tajima T."/>
            <person name="Kosugi H."/>
            <person name="Ichikawa N."/>
            <person name="Tasumi E."/>
            <person name="Hiraki A.T."/>
            <person name="Shimizu A."/>
            <person name="Kato Y."/>
            <person name="Nishiko R."/>
            <person name="Mori K."/>
            <person name="Fujita N."/>
            <person name="Imachi H."/>
            <person name="Takai K."/>
        </authorList>
    </citation>
    <scope>NUCLEOTIDE SEQUENCE [LARGE SCALE GENOMIC DNA]</scope>
    <source>
        <strain evidence="2">DSM 17711 / JCM 13418 / NBRC 101707 / SANAE</strain>
    </source>
</reference>
<dbReference type="KEGG" id="mpd:MCP_2143"/>
<evidence type="ECO:0000313" key="2">
    <source>
        <dbReference type="Proteomes" id="UP000001882"/>
    </source>
</evidence>